<dbReference type="PANTHER" id="PTHR30532:SF21">
    <property type="entry name" value="SIDEROPHORE-BINDING LIPOPROTEIN YFIY-RELATED"/>
    <property type="match status" value="1"/>
</dbReference>
<feature type="domain" description="Fe/B12 periplasmic-binding" evidence="6">
    <location>
        <begin position="62"/>
        <end position="327"/>
    </location>
</feature>
<dbReference type="Proteomes" id="UP001172743">
    <property type="component" value="Unassembled WGS sequence"/>
</dbReference>
<evidence type="ECO:0000256" key="2">
    <source>
        <dbReference type="ARBA" id="ARBA00008814"/>
    </source>
</evidence>
<dbReference type="CDD" id="cd01146">
    <property type="entry name" value="FhuD"/>
    <property type="match status" value="1"/>
</dbReference>
<protein>
    <submittedName>
        <fullName evidence="7">Iron-siderophore ABC transporter substrate-binding protein</fullName>
    </submittedName>
</protein>
<sequence length="327" mass="35694">MKSSFNEIFGMFFLLMVCILGACSDSKTTEESNSAEPTEEKSTAYTVEHAMGSTDLPATPEKIVILTNEGTEALLALGIKPVGAVSSWSGEPWYDHIADQMEGVEVVGQETAIDLEAIAKLKPDLIIGNKVRQEADYENLSKIAPTVFAETLTGQWKDNFSLYAKAVNEAEKGEEVLANYDAKVQETKTALGDVTNQSVSVVRFLTGTSRIYYTDSFSGVILKELGFERVENQAELFTEDNQMAVEVGKELIPQMDGDLLFHFTYLPTGDDSASTTEAEWTADPLWQNLSAVKNGKAYSVSDAVWNTAGGVLAAQKMLEEIQELLAP</sequence>
<keyword evidence="4 5" id="KW-0732">Signal</keyword>
<evidence type="ECO:0000259" key="6">
    <source>
        <dbReference type="PROSITE" id="PS50983"/>
    </source>
</evidence>
<comment type="similarity">
    <text evidence="2">Belongs to the bacterial solute-binding protein 8 family.</text>
</comment>
<comment type="subcellular location">
    <subcellularLocation>
        <location evidence="1">Cell envelope</location>
    </subcellularLocation>
</comment>
<organism evidence="7 8">
    <name type="scientific">Ureibacillus aquaedulcis</name>
    <dbReference type="NCBI Taxonomy" id="3058421"/>
    <lineage>
        <taxon>Bacteria</taxon>
        <taxon>Bacillati</taxon>
        <taxon>Bacillota</taxon>
        <taxon>Bacilli</taxon>
        <taxon>Bacillales</taxon>
        <taxon>Caryophanaceae</taxon>
        <taxon>Ureibacillus</taxon>
    </lineage>
</organism>
<name>A0ABT8GVI1_9BACL</name>
<accession>A0ABT8GVI1</accession>
<dbReference type="SUPFAM" id="SSF53807">
    <property type="entry name" value="Helical backbone' metal receptor"/>
    <property type="match status" value="1"/>
</dbReference>
<keyword evidence="8" id="KW-1185">Reference proteome</keyword>
<evidence type="ECO:0000256" key="5">
    <source>
        <dbReference type="SAM" id="SignalP"/>
    </source>
</evidence>
<dbReference type="InterPro" id="IPR051313">
    <property type="entry name" value="Bact_iron-sidero_bind"/>
</dbReference>
<reference evidence="7" key="1">
    <citation type="submission" date="2023-07" db="EMBL/GenBank/DDBJ databases">
        <title>Ureibacillus sp. isolated from freshwater well.</title>
        <authorList>
            <person name="Kirdat K."/>
            <person name="Bhatt A."/>
            <person name="Teware R."/>
            <person name="Bhavsar Y."/>
            <person name="Yadav A."/>
        </authorList>
    </citation>
    <scope>NUCLEOTIDE SEQUENCE</scope>
    <source>
        <strain evidence="7">BA0131</strain>
    </source>
</reference>
<evidence type="ECO:0000313" key="8">
    <source>
        <dbReference type="Proteomes" id="UP001172743"/>
    </source>
</evidence>
<evidence type="ECO:0000256" key="3">
    <source>
        <dbReference type="ARBA" id="ARBA00022448"/>
    </source>
</evidence>
<dbReference type="PROSITE" id="PS50983">
    <property type="entry name" value="FE_B12_PBP"/>
    <property type="match status" value="1"/>
</dbReference>
<dbReference type="RefSeq" id="WP_301139728.1">
    <property type="nucleotide sequence ID" value="NZ_JAUHTQ010000021.1"/>
</dbReference>
<keyword evidence="3" id="KW-0813">Transport</keyword>
<feature type="signal peptide" evidence="5">
    <location>
        <begin position="1"/>
        <end position="22"/>
    </location>
</feature>
<evidence type="ECO:0000256" key="1">
    <source>
        <dbReference type="ARBA" id="ARBA00004196"/>
    </source>
</evidence>
<dbReference type="Gene3D" id="3.40.50.1980">
    <property type="entry name" value="Nitrogenase molybdenum iron protein domain"/>
    <property type="match status" value="2"/>
</dbReference>
<gene>
    <name evidence="7" type="ORF">QYB95_17850</name>
</gene>
<dbReference type="PROSITE" id="PS51257">
    <property type="entry name" value="PROKAR_LIPOPROTEIN"/>
    <property type="match status" value="1"/>
</dbReference>
<proteinExistence type="inferred from homology"/>
<dbReference type="EMBL" id="JAUHTQ010000021">
    <property type="protein sequence ID" value="MDN4495418.1"/>
    <property type="molecule type" value="Genomic_DNA"/>
</dbReference>
<dbReference type="PANTHER" id="PTHR30532">
    <property type="entry name" value="IRON III DICITRATE-BINDING PERIPLASMIC PROTEIN"/>
    <property type="match status" value="1"/>
</dbReference>
<dbReference type="Pfam" id="PF01497">
    <property type="entry name" value="Peripla_BP_2"/>
    <property type="match status" value="1"/>
</dbReference>
<evidence type="ECO:0000313" key="7">
    <source>
        <dbReference type="EMBL" id="MDN4495418.1"/>
    </source>
</evidence>
<feature type="chain" id="PRO_5046037822" evidence="5">
    <location>
        <begin position="23"/>
        <end position="327"/>
    </location>
</feature>
<dbReference type="InterPro" id="IPR002491">
    <property type="entry name" value="ABC_transptr_periplasmic_BD"/>
</dbReference>
<evidence type="ECO:0000256" key="4">
    <source>
        <dbReference type="ARBA" id="ARBA00022729"/>
    </source>
</evidence>
<comment type="caution">
    <text evidence="7">The sequence shown here is derived from an EMBL/GenBank/DDBJ whole genome shotgun (WGS) entry which is preliminary data.</text>
</comment>